<proteinExistence type="predicted"/>
<reference evidence="2 3" key="1">
    <citation type="journal article" date="2019" name="Int. J. Syst. Evol. Microbiol.">
        <title>The Global Catalogue of Microorganisms (GCM) 10K type strain sequencing project: providing services to taxonomists for standard genome sequencing and annotation.</title>
        <authorList>
            <consortium name="The Broad Institute Genomics Platform"/>
            <consortium name="The Broad Institute Genome Sequencing Center for Infectious Disease"/>
            <person name="Wu L."/>
            <person name="Ma J."/>
        </authorList>
    </citation>
    <scope>NUCLEOTIDE SEQUENCE [LARGE SCALE GENOMIC DNA]</scope>
    <source>
        <strain evidence="2 3">JCM 6307</strain>
    </source>
</reference>
<protein>
    <submittedName>
        <fullName evidence="2">Uncharacterized protein</fullName>
    </submittedName>
</protein>
<sequence length="132" mass="14057">MSEHAQLMAVAGAAAAALVAEMTKASWASARDLVARVFGRGGEQEEQRQLIRLDADRQQVGTVDRAELVGRWQRRLLTLLEDYPEAAEDLAALARRNSADPQARVSQTAAGNTGPVIQVGGDNYGGLNAGSR</sequence>
<name>A0ABN3MU13_9ACTN</name>
<feature type="compositionally biased region" description="Gly residues" evidence="1">
    <location>
        <begin position="122"/>
        <end position="132"/>
    </location>
</feature>
<evidence type="ECO:0000256" key="1">
    <source>
        <dbReference type="SAM" id="MobiDB-lite"/>
    </source>
</evidence>
<comment type="caution">
    <text evidence="2">The sequence shown here is derived from an EMBL/GenBank/DDBJ whole genome shotgun (WGS) entry which is preliminary data.</text>
</comment>
<dbReference type="Proteomes" id="UP001501358">
    <property type="component" value="Unassembled WGS sequence"/>
</dbReference>
<accession>A0ABN3MU13</accession>
<dbReference type="RefSeq" id="WP_344385582.1">
    <property type="nucleotide sequence ID" value="NZ_BAAATA010000042.1"/>
</dbReference>
<organism evidence="2 3">
    <name type="scientific">Streptomyces thermolineatus</name>
    <dbReference type="NCBI Taxonomy" id="44033"/>
    <lineage>
        <taxon>Bacteria</taxon>
        <taxon>Bacillati</taxon>
        <taxon>Actinomycetota</taxon>
        <taxon>Actinomycetes</taxon>
        <taxon>Kitasatosporales</taxon>
        <taxon>Streptomycetaceae</taxon>
        <taxon>Streptomyces</taxon>
    </lineage>
</organism>
<feature type="region of interest" description="Disordered" evidence="1">
    <location>
        <begin position="99"/>
        <end position="132"/>
    </location>
</feature>
<evidence type="ECO:0000313" key="3">
    <source>
        <dbReference type="Proteomes" id="UP001501358"/>
    </source>
</evidence>
<gene>
    <name evidence="2" type="ORF">GCM10010406_49810</name>
</gene>
<keyword evidence="3" id="KW-1185">Reference proteome</keyword>
<evidence type="ECO:0000313" key="2">
    <source>
        <dbReference type="EMBL" id="GAA2507264.1"/>
    </source>
</evidence>
<dbReference type="EMBL" id="BAAATA010000042">
    <property type="protein sequence ID" value="GAA2507264.1"/>
    <property type="molecule type" value="Genomic_DNA"/>
</dbReference>